<protein>
    <submittedName>
        <fullName evidence="1">Uncharacterized protein</fullName>
    </submittedName>
</protein>
<evidence type="ECO:0000313" key="1">
    <source>
        <dbReference type="EMBL" id="GHG01658.1"/>
    </source>
</evidence>
<evidence type="ECO:0000313" key="2">
    <source>
        <dbReference type="Proteomes" id="UP000632154"/>
    </source>
</evidence>
<comment type="caution">
    <text evidence="1">The sequence shown here is derived from an EMBL/GenBank/DDBJ whole genome shotgun (WGS) entry which is preliminary data.</text>
</comment>
<organism evidence="1 2">
    <name type="scientific">Deinococcus piscis</name>
    <dbReference type="NCBI Taxonomy" id="394230"/>
    <lineage>
        <taxon>Bacteria</taxon>
        <taxon>Thermotogati</taxon>
        <taxon>Deinococcota</taxon>
        <taxon>Deinococci</taxon>
        <taxon>Deinococcales</taxon>
        <taxon>Deinococcaceae</taxon>
        <taxon>Deinococcus</taxon>
    </lineage>
</organism>
<gene>
    <name evidence="1" type="ORF">GCM10017783_12380</name>
</gene>
<reference evidence="2" key="1">
    <citation type="journal article" date="2019" name="Int. J. Syst. Evol. Microbiol.">
        <title>The Global Catalogue of Microorganisms (GCM) 10K type strain sequencing project: providing services to taxonomists for standard genome sequencing and annotation.</title>
        <authorList>
            <consortium name="The Broad Institute Genomics Platform"/>
            <consortium name="The Broad Institute Genome Sequencing Center for Infectious Disease"/>
            <person name="Wu L."/>
            <person name="Ma J."/>
        </authorList>
    </citation>
    <scope>NUCLEOTIDE SEQUENCE [LARGE SCALE GENOMIC DNA]</scope>
    <source>
        <strain evidence="2">CGMCC 1.18439</strain>
    </source>
</reference>
<dbReference type="EMBL" id="BNAL01000012">
    <property type="protein sequence ID" value="GHG01658.1"/>
    <property type="molecule type" value="Genomic_DNA"/>
</dbReference>
<keyword evidence="2" id="KW-1185">Reference proteome</keyword>
<proteinExistence type="predicted"/>
<accession>A0ABQ3K4C5</accession>
<dbReference type="RefSeq" id="WP_189642805.1">
    <property type="nucleotide sequence ID" value="NZ_BNAL01000012.1"/>
</dbReference>
<dbReference type="Proteomes" id="UP000632154">
    <property type="component" value="Unassembled WGS sequence"/>
</dbReference>
<sequence>MTDLAALKREARAALAFARHPNPNLRQALLQNANKIDASVRPQILAQLSTEGETS</sequence>
<name>A0ABQ3K4C5_9DEIO</name>